<dbReference type="Pfam" id="PF12672">
    <property type="entry name" value="DUF3793"/>
    <property type="match status" value="1"/>
</dbReference>
<evidence type="ECO:0000313" key="1">
    <source>
        <dbReference type="EMBL" id="MBO8434708.1"/>
    </source>
</evidence>
<proteinExistence type="predicted"/>
<protein>
    <submittedName>
        <fullName evidence="1">DUF3793 family protein</fullName>
    </submittedName>
</protein>
<evidence type="ECO:0000313" key="2">
    <source>
        <dbReference type="Proteomes" id="UP000823611"/>
    </source>
</evidence>
<comment type="caution">
    <text evidence="1">The sequence shown here is derived from an EMBL/GenBank/DDBJ whole genome shotgun (WGS) entry which is preliminary data.</text>
</comment>
<accession>A0A9D9H4P1</accession>
<dbReference type="InterPro" id="IPR024523">
    <property type="entry name" value="DUF3793"/>
</dbReference>
<reference evidence="1" key="2">
    <citation type="journal article" date="2021" name="PeerJ">
        <title>Extensive microbial diversity within the chicken gut microbiome revealed by metagenomics and culture.</title>
        <authorList>
            <person name="Gilroy R."/>
            <person name="Ravi A."/>
            <person name="Getino M."/>
            <person name="Pursley I."/>
            <person name="Horton D.L."/>
            <person name="Alikhan N.F."/>
            <person name="Baker D."/>
            <person name="Gharbi K."/>
            <person name="Hall N."/>
            <person name="Watson M."/>
            <person name="Adriaenssens E.M."/>
            <person name="Foster-Nyarko E."/>
            <person name="Jarju S."/>
            <person name="Secka A."/>
            <person name="Antonio M."/>
            <person name="Oren A."/>
            <person name="Chaudhuri R.R."/>
            <person name="La Ragione R."/>
            <person name="Hildebrand F."/>
            <person name="Pallen M.J."/>
        </authorList>
    </citation>
    <scope>NUCLEOTIDE SEQUENCE</scope>
    <source>
        <strain evidence="1">F6-4510</strain>
    </source>
</reference>
<organism evidence="1 2">
    <name type="scientific">Candidatus Fimicola merdigallinarum</name>
    <dbReference type="NCBI Taxonomy" id="2840819"/>
    <lineage>
        <taxon>Bacteria</taxon>
        <taxon>Bacillati</taxon>
        <taxon>Bacillota</taxon>
        <taxon>Clostridia</taxon>
        <taxon>Lachnospirales</taxon>
        <taxon>Lachnospiraceae</taxon>
        <taxon>Lachnospiraceae incertae sedis</taxon>
        <taxon>Candidatus Fimicola</taxon>
    </lineage>
</organism>
<name>A0A9D9H4P1_9FIRM</name>
<gene>
    <name evidence="1" type="ORF">IAC55_05240</name>
</gene>
<dbReference type="Proteomes" id="UP000823611">
    <property type="component" value="Unassembled WGS sequence"/>
</dbReference>
<reference evidence="1" key="1">
    <citation type="submission" date="2020-10" db="EMBL/GenBank/DDBJ databases">
        <authorList>
            <person name="Gilroy R."/>
        </authorList>
    </citation>
    <scope>NUCLEOTIDE SEQUENCE</scope>
    <source>
        <strain evidence="1">F6-4510</strain>
    </source>
</reference>
<dbReference type="EMBL" id="JADIMX010000101">
    <property type="protein sequence ID" value="MBO8434708.1"/>
    <property type="molecule type" value="Genomic_DNA"/>
</dbReference>
<dbReference type="AlphaFoldDB" id="A0A9D9H4P1"/>
<sequence length="189" mass="22434">MSSLENMLILHCAPTLFGIKQSNLFSCSMEDSESILKEMEIYNELLNSKDIYFKALYQCQNRIFILVYRKTKMFSYLSDRKVSYLLKSEGYEIPKTLDDLEKTLDFLGKRITGCEEFPHEIGFFLGYPKEDVFEYIKNSGKNYKFYGYWKVYGDEKNAEKTFWQYRKCKEVMENRRKSGKSVLKVLGVF</sequence>